<dbReference type="Pfam" id="PF00271">
    <property type="entry name" value="Helicase_C"/>
    <property type="match status" value="1"/>
</dbReference>
<protein>
    <recommendedName>
        <fullName evidence="1">RNA helicase</fullName>
        <ecNumber evidence="1">3.6.4.13</ecNumber>
    </recommendedName>
</protein>
<proteinExistence type="predicted"/>
<keyword evidence="4" id="KW-0347">Helicase</keyword>
<evidence type="ECO:0000256" key="3">
    <source>
        <dbReference type="ARBA" id="ARBA00022801"/>
    </source>
</evidence>
<dbReference type="SMART" id="SM00487">
    <property type="entry name" value="DEXDc"/>
    <property type="match status" value="1"/>
</dbReference>
<organism evidence="7">
    <name type="scientific">Aegilops tauschii</name>
    <name type="common">Tausch's goatgrass</name>
    <name type="synonym">Aegilops squarrosa</name>
    <dbReference type="NCBI Taxonomy" id="37682"/>
    <lineage>
        <taxon>Eukaryota</taxon>
        <taxon>Viridiplantae</taxon>
        <taxon>Streptophyta</taxon>
        <taxon>Embryophyta</taxon>
        <taxon>Tracheophyta</taxon>
        <taxon>Spermatophyta</taxon>
        <taxon>Magnoliopsida</taxon>
        <taxon>Liliopsida</taxon>
        <taxon>Poales</taxon>
        <taxon>Poaceae</taxon>
        <taxon>BOP clade</taxon>
        <taxon>Pooideae</taxon>
        <taxon>Triticodae</taxon>
        <taxon>Triticeae</taxon>
        <taxon>Triticinae</taxon>
        <taxon>Aegilops</taxon>
    </lineage>
</organism>
<dbReference type="GO" id="GO:0016787">
    <property type="term" value="F:hydrolase activity"/>
    <property type="evidence" value="ECO:0007669"/>
    <property type="project" value="UniProtKB-KW"/>
</dbReference>
<dbReference type="AlphaFoldDB" id="M8BEC2"/>
<keyword evidence="3" id="KW-0378">Hydrolase</keyword>
<reference evidence="7" key="1">
    <citation type="submission" date="2015-06" db="UniProtKB">
        <authorList>
            <consortium name="EnsemblPlants"/>
        </authorList>
    </citation>
    <scope>IDENTIFICATION</scope>
</reference>
<evidence type="ECO:0000256" key="1">
    <source>
        <dbReference type="ARBA" id="ARBA00012552"/>
    </source>
</evidence>
<dbReference type="EC" id="3.6.4.13" evidence="1"/>
<evidence type="ECO:0000256" key="4">
    <source>
        <dbReference type="ARBA" id="ARBA00022806"/>
    </source>
</evidence>
<keyword evidence="6" id="KW-0694">RNA-binding</keyword>
<evidence type="ECO:0000256" key="6">
    <source>
        <dbReference type="ARBA" id="ARBA00022884"/>
    </source>
</evidence>
<evidence type="ECO:0000256" key="2">
    <source>
        <dbReference type="ARBA" id="ARBA00022741"/>
    </source>
</evidence>
<accession>M8BEC2</accession>
<dbReference type="SUPFAM" id="SSF52540">
    <property type="entry name" value="P-loop containing nucleoside triphosphate hydrolases"/>
    <property type="match status" value="1"/>
</dbReference>
<dbReference type="InterPro" id="IPR001650">
    <property type="entry name" value="Helicase_C-like"/>
</dbReference>
<dbReference type="PANTHER" id="PTHR47958">
    <property type="entry name" value="ATP-DEPENDENT RNA HELICASE DBP3"/>
    <property type="match status" value="1"/>
</dbReference>
<dbReference type="GO" id="GO:0003723">
    <property type="term" value="F:RNA binding"/>
    <property type="evidence" value="ECO:0007669"/>
    <property type="project" value="UniProtKB-KW"/>
</dbReference>
<dbReference type="Pfam" id="PF00270">
    <property type="entry name" value="DEAD"/>
    <property type="match status" value="1"/>
</dbReference>
<name>M8BEC2_AEGTA</name>
<dbReference type="InterPro" id="IPR014001">
    <property type="entry name" value="Helicase_ATP-bd"/>
</dbReference>
<evidence type="ECO:0000256" key="5">
    <source>
        <dbReference type="ARBA" id="ARBA00022840"/>
    </source>
</evidence>
<dbReference type="Gene3D" id="3.40.50.300">
    <property type="entry name" value="P-loop containing nucleotide triphosphate hydrolases"/>
    <property type="match status" value="3"/>
</dbReference>
<dbReference type="GO" id="GO:0005524">
    <property type="term" value="F:ATP binding"/>
    <property type="evidence" value="ECO:0007669"/>
    <property type="project" value="UniProtKB-KW"/>
</dbReference>
<dbReference type="ExpressionAtlas" id="M8BEC2">
    <property type="expression patterns" value="baseline"/>
</dbReference>
<sequence>MAAAAGSSRRVRMDDDELTFETSAGLEVVGSFDAMGIREDLLRGIYGYTAFGVQALILSPTRELATQTERVMQAVGNHMSVSVHACVGGKSIGEDIRKLEAGVHVVSGTPGRVCDMIKRRTLRTRAIKLLVLVVLISATLPHDILEITSKFMTDPVRVLVKRDELTLEGIKQFFVAVEKEEWKFDTLCDLYDTLTITQAVIFCNTKRKVSLVINYDLPNNRELYIHRIGRSGRFGRKGVAINFVRKDDIRILRDIEQYYSTQIDEMPMNVADLI</sequence>
<keyword evidence="5" id="KW-0067">ATP-binding</keyword>
<evidence type="ECO:0000313" key="7">
    <source>
        <dbReference type="EnsemblPlants" id="EMT12045"/>
    </source>
</evidence>
<dbReference type="EnsemblPlants" id="EMT12045">
    <property type="protein sequence ID" value="EMT12045"/>
    <property type="gene ID" value="F775_21442"/>
</dbReference>
<dbReference type="GO" id="GO:0003724">
    <property type="term" value="F:RNA helicase activity"/>
    <property type="evidence" value="ECO:0007669"/>
    <property type="project" value="UniProtKB-EC"/>
</dbReference>
<dbReference type="InterPro" id="IPR011545">
    <property type="entry name" value="DEAD/DEAH_box_helicase_dom"/>
</dbReference>
<dbReference type="InterPro" id="IPR027417">
    <property type="entry name" value="P-loop_NTPase"/>
</dbReference>
<dbReference type="PROSITE" id="PS51192">
    <property type="entry name" value="HELICASE_ATP_BIND_1"/>
    <property type="match status" value="1"/>
</dbReference>
<keyword evidence="2" id="KW-0547">Nucleotide-binding</keyword>
<dbReference type="PROSITE" id="PS51194">
    <property type="entry name" value="HELICASE_CTER"/>
    <property type="match status" value="1"/>
</dbReference>